<protein>
    <submittedName>
        <fullName evidence="3">Uncharacterized protein LOC108742155</fullName>
    </submittedName>
</protein>
<keyword evidence="1" id="KW-0732">Signal</keyword>
<dbReference type="SMART" id="SM00718">
    <property type="entry name" value="DM4_12"/>
    <property type="match status" value="1"/>
</dbReference>
<dbReference type="InParanoid" id="A0A1W4X9C3"/>
<feature type="signal peptide" evidence="1">
    <location>
        <begin position="1"/>
        <end position="22"/>
    </location>
</feature>
<dbReference type="GeneID" id="108742155"/>
<dbReference type="AlphaFoldDB" id="A0A1W4X9C3"/>
<dbReference type="KEGG" id="apln:108742155"/>
<evidence type="ECO:0000256" key="1">
    <source>
        <dbReference type="SAM" id="SignalP"/>
    </source>
</evidence>
<dbReference type="PANTHER" id="PTHR21398:SF22">
    <property type="entry name" value="IP12060P-RELATED"/>
    <property type="match status" value="1"/>
</dbReference>
<proteinExistence type="predicted"/>
<dbReference type="PANTHER" id="PTHR21398">
    <property type="entry name" value="AGAP007094-PA"/>
    <property type="match status" value="1"/>
</dbReference>
<dbReference type="OrthoDB" id="6340174at2759"/>
<organism evidence="2 3">
    <name type="scientific">Agrilus planipennis</name>
    <name type="common">Emerald ash borer</name>
    <name type="synonym">Agrilus marcopoli</name>
    <dbReference type="NCBI Taxonomy" id="224129"/>
    <lineage>
        <taxon>Eukaryota</taxon>
        <taxon>Metazoa</taxon>
        <taxon>Ecdysozoa</taxon>
        <taxon>Arthropoda</taxon>
        <taxon>Hexapoda</taxon>
        <taxon>Insecta</taxon>
        <taxon>Pterygota</taxon>
        <taxon>Neoptera</taxon>
        <taxon>Endopterygota</taxon>
        <taxon>Coleoptera</taxon>
        <taxon>Polyphaga</taxon>
        <taxon>Elateriformia</taxon>
        <taxon>Buprestoidea</taxon>
        <taxon>Buprestidae</taxon>
        <taxon>Agrilinae</taxon>
        <taxon>Agrilus</taxon>
    </lineage>
</organism>
<feature type="chain" id="PRO_5010748338" evidence="1">
    <location>
        <begin position="23"/>
        <end position="201"/>
    </location>
</feature>
<dbReference type="RefSeq" id="XP_018332721.1">
    <property type="nucleotide sequence ID" value="XM_018477219.1"/>
</dbReference>
<evidence type="ECO:0000313" key="2">
    <source>
        <dbReference type="Proteomes" id="UP000192223"/>
    </source>
</evidence>
<keyword evidence="2" id="KW-1185">Reference proteome</keyword>
<dbReference type="STRING" id="224129.A0A1W4X9C3"/>
<dbReference type="Proteomes" id="UP000192223">
    <property type="component" value="Unplaced"/>
</dbReference>
<sequence>MFLTRWLCFTVVVLCQFIIIWCQPGISFPNLIHFPYGSPYMGLIIAVATPLDLQNIDAFVAWSFEASYNLPTNQTNFTYPPILSRAFDFISRKSLYEVVETRIAKFGYEGKQCLLRAICEATAYTFDHNGVLGDLLHLVLRPTSSENEHLPADYTEAEKIGEENANCTKYTERCPVSLLDMITKLDENSDTDTGTDIATGS</sequence>
<gene>
    <name evidence="3" type="primary">LOC108742155</name>
</gene>
<name>A0A1W4X9C3_AGRPL</name>
<evidence type="ECO:0000313" key="3">
    <source>
        <dbReference type="RefSeq" id="XP_018332721.1"/>
    </source>
</evidence>
<reference evidence="3" key="1">
    <citation type="submission" date="2025-08" db="UniProtKB">
        <authorList>
            <consortium name="RefSeq"/>
        </authorList>
    </citation>
    <scope>IDENTIFICATION</scope>
    <source>
        <tissue evidence="3">Entire body</tissue>
    </source>
</reference>
<accession>A0A1W4X9C3</accession>
<dbReference type="InterPro" id="IPR006631">
    <property type="entry name" value="DM4_12"/>
</dbReference>
<dbReference type="Pfam" id="PF07841">
    <property type="entry name" value="DM4_12"/>
    <property type="match status" value="1"/>
</dbReference>